<feature type="domain" description="DUF4982" evidence="7">
    <location>
        <begin position="608"/>
        <end position="653"/>
    </location>
</feature>
<proteinExistence type="inferred from homology"/>
<dbReference type="Pfam" id="PF02836">
    <property type="entry name" value="Glyco_hydro_2_C"/>
    <property type="match status" value="1"/>
</dbReference>
<evidence type="ECO:0000259" key="6">
    <source>
        <dbReference type="Pfam" id="PF02837"/>
    </source>
</evidence>
<evidence type="ECO:0000256" key="1">
    <source>
        <dbReference type="ARBA" id="ARBA00007401"/>
    </source>
</evidence>
<dbReference type="GO" id="GO:0016787">
    <property type="term" value="F:hydrolase activity"/>
    <property type="evidence" value="ECO:0007669"/>
    <property type="project" value="UniProtKB-KW"/>
</dbReference>
<comment type="similarity">
    <text evidence="1">Belongs to the glycosyl hydrolase 2 family.</text>
</comment>
<dbReference type="Proteomes" id="UP000636891">
    <property type="component" value="Unassembled WGS sequence"/>
</dbReference>
<dbReference type="InterPro" id="IPR013783">
    <property type="entry name" value="Ig-like_fold"/>
</dbReference>
<sequence length="667" mass="75373">MKRIWILIAGVFMLTQLSARDVININRDWRFFSHTEGSSDRAQGVNLPHMWNNDALSGRNDYFRGVGNYMKDIAVPKEWAGRRIFVRFGGAGTVADLIVNGRYVGEHRGGYSAFTFDLTDYLKYGENNSLWVIVNNAPRLDVLPTAGDINVYGGLYRDVELIVTDPSHIAVDDYASEGVYVHQKEVSREKADLETVVRVRGAAGKTLTVNLAVETPNRDTVVVQGAKVKIAGDGRGSATVPVIVGNPTLWDGVENPYMYTVRVQLADEGRVCDEVTVPLGLRFFSVDPKQGFLLNGRPYRIHGVVHYEDRASVGIALKQYQIKEDLDLITEMGANAVRAAGYPHHPGFYDECDRRGILVWSEMPFIGPAYMTDKGYIHTDDFRRNGEQQLYEMIFQQFNHPSVVFWGIFSDQDPRGDDPTDYIKGLNAMAMQEDPSRMTTATSNQDGPINFVTDLIVWDLPFGWKEGMPGDLKIWLEQLQKKWGSLCSGITYGAGASIYHQEDSLYRPNYLGNWHPERWQTSLHEQYFPLVDASPFLWGWFVANMFDYGAAGRDWGEGTGIDDRGLVTFDRKYRKDAFYFYKANWNKAEPMVYIAQKRWTPRVKTTQTIRVYSNAPEVELLVNGASLGKKTGANGVFLWENVELKRGVNALEARSDTGIDYADIRVL</sequence>
<evidence type="ECO:0000313" key="8">
    <source>
        <dbReference type="EMBL" id="MBC5615828.1"/>
    </source>
</evidence>
<evidence type="ECO:0000313" key="9">
    <source>
        <dbReference type="Proteomes" id="UP000636891"/>
    </source>
</evidence>
<comment type="caution">
    <text evidence="8">The sequence shown here is derived from an EMBL/GenBank/DDBJ whole genome shotgun (WGS) entry which is preliminary data.</text>
</comment>
<organism evidence="8 9">
    <name type="scientific">Alistipes hominis</name>
    <dbReference type="NCBI Taxonomy" id="2763015"/>
    <lineage>
        <taxon>Bacteria</taxon>
        <taxon>Pseudomonadati</taxon>
        <taxon>Bacteroidota</taxon>
        <taxon>Bacteroidia</taxon>
        <taxon>Bacteroidales</taxon>
        <taxon>Rikenellaceae</taxon>
        <taxon>Alistipes</taxon>
    </lineage>
</organism>
<dbReference type="InterPro" id="IPR006103">
    <property type="entry name" value="Glyco_hydro_2_cat"/>
</dbReference>
<gene>
    <name evidence="8" type="ORF">H8S08_02165</name>
</gene>
<dbReference type="SUPFAM" id="SSF51445">
    <property type="entry name" value="(Trans)glycosidases"/>
    <property type="match status" value="1"/>
</dbReference>
<dbReference type="InterPro" id="IPR006104">
    <property type="entry name" value="Glyco_hydro_2_N"/>
</dbReference>
<name>A0ABR7CJJ8_9BACT</name>
<feature type="domain" description="Glycosyl hydrolases family 2 sugar binding" evidence="6">
    <location>
        <begin position="65"/>
        <end position="162"/>
    </location>
</feature>
<dbReference type="InterPro" id="IPR051913">
    <property type="entry name" value="GH2_Domain-Containing"/>
</dbReference>
<keyword evidence="3" id="KW-0326">Glycosidase</keyword>
<evidence type="ECO:0000259" key="5">
    <source>
        <dbReference type="Pfam" id="PF02836"/>
    </source>
</evidence>
<dbReference type="PANTHER" id="PTHR42732">
    <property type="entry name" value="BETA-GALACTOSIDASE"/>
    <property type="match status" value="1"/>
</dbReference>
<dbReference type="EMBL" id="JACOOK010000001">
    <property type="protein sequence ID" value="MBC5615828.1"/>
    <property type="molecule type" value="Genomic_DNA"/>
</dbReference>
<dbReference type="InterPro" id="IPR017853">
    <property type="entry name" value="GH"/>
</dbReference>
<dbReference type="InterPro" id="IPR008979">
    <property type="entry name" value="Galactose-bd-like_sf"/>
</dbReference>
<dbReference type="Gene3D" id="2.60.120.260">
    <property type="entry name" value="Galactose-binding domain-like"/>
    <property type="match status" value="1"/>
</dbReference>
<evidence type="ECO:0000256" key="2">
    <source>
        <dbReference type="ARBA" id="ARBA00022801"/>
    </source>
</evidence>
<keyword evidence="2 8" id="KW-0378">Hydrolase</keyword>
<feature type="domain" description="Glycoside hydrolase family 2 immunoglobulin-like beta-sandwich" evidence="4">
    <location>
        <begin position="179"/>
        <end position="282"/>
    </location>
</feature>
<dbReference type="InterPro" id="IPR036156">
    <property type="entry name" value="Beta-gal/glucu_dom_sf"/>
</dbReference>
<evidence type="ECO:0000259" key="7">
    <source>
        <dbReference type="Pfam" id="PF16355"/>
    </source>
</evidence>
<accession>A0ABR7CJJ8</accession>
<dbReference type="InterPro" id="IPR032311">
    <property type="entry name" value="DUF4982"/>
</dbReference>
<dbReference type="Gene3D" id="3.20.20.80">
    <property type="entry name" value="Glycosidases"/>
    <property type="match status" value="1"/>
</dbReference>
<dbReference type="Pfam" id="PF02837">
    <property type="entry name" value="Glyco_hydro_2_N"/>
    <property type="match status" value="1"/>
</dbReference>
<keyword evidence="9" id="KW-1185">Reference proteome</keyword>
<feature type="domain" description="Glycoside hydrolase family 2 catalytic" evidence="5">
    <location>
        <begin position="290"/>
        <end position="481"/>
    </location>
</feature>
<dbReference type="SUPFAM" id="SSF49785">
    <property type="entry name" value="Galactose-binding domain-like"/>
    <property type="match status" value="1"/>
</dbReference>
<dbReference type="RefSeq" id="WP_118656357.1">
    <property type="nucleotide sequence ID" value="NZ_JACOOK010000001.1"/>
</dbReference>
<dbReference type="InterPro" id="IPR006101">
    <property type="entry name" value="Glyco_hydro_2"/>
</dbReference>
<dbReference type="SUPFAM" id="SSF49303">
    <property type="entry name" value="beta-Galactosidase/glucuronidase domain"/>
    <property type="match status" value="1"/>
</dbReference>
<dbReference type="Pfam" id="PF00703">
    <property type="entry name" value="Glyco_hydro_2"/>
    <property type="match status" value="1"/>
</dbReference>
<dbReference type="Pfam" id="PF16355">
    <property type="entry name" value="DUF4982"/>
    <property type="match status" value="1"/>
</dbReference>
<dbReference type="Gene3D" id="2.60.40.10">
    <property type="entry name" value="Immunoglobulins"/>
    <property type="match status" value="2"/>
</dbReference>
<evidence type="ECO:0000256" key="3">
    <source>
        <dbReference type="ARBA" id="ARBA00023295"/>
    </source>
</evidence>
<dbReference type="PRINTS" id="PR00132">
    <property type="entry name" value="GLHYDRLASE2"/>
</dbReference>
<evidence type="ECO:0000259" key="4">
    <source>
        <dbReference type="Pfam" id="PF00703"/>
    </source>
</evidence>
<dbReference type="InterPro" id="IPR006102">
    <property type="entry name" value="Ig-like_GH2"/>
</dbReference>
<dbReference type="PANTHER" id="PTHR42732:SF1">
    <property type="entry name" value="BETA-MANNOSIDASE"/>
    <property type="match status" value="1"/>
</dbReference>
<reference evidence="8 9" key="1">
    <citation type="submission" date="2020-08" db="EMBL/GenBank/DDBJ databases">
        <title>Genome public.</title>
        <authorList>
            <person name="Liu C."/>
            <person name="Sun Q."/>
        </authorList>
    </citation>
    <scope>NUCLEOTIDE SEQUENCE [LARGE SCALE GENOMIC DNA]</scope>
    <source>
        <strain evidence="8 9">New-7</strain>
    </source>
</reference>
<protein>
    <submittedName>
        <fullName evidence="8">Glycoside hydrolase family 2 protein</fullName>
    </submittedName>
</protein>